<dbReference type="Proteomes" id="UP000298111">
    <property type="component" value="Unassembled WGS sequence"/>
</dbReference>
<evidence type="ECO:0000256" key="6">
    <source>
        <dbReference type="ARBA" id="ARBA00023098"/>
    </source>
</evidence>
<dbReference type="GO" id="GO:0005737">
    <property type="term" value="C:cytoplasm"/>
    <property type="evidence" value="ECO:0007669"/>
    <property type="project" value="UniProtKB-SubCell"/>
</dbReference>
<comment type="caution">
    <text evidence="12">The sequence shown here is derived from an EMBL/GenBank/DDBJ whole genome shotgun (WGS) entry which is preliminary data.</text>
</comment>
<evidence type="ECO:0000256" key="8">
    <source>
        <dbReference type="ARBA" id="ARBA00023315"/>
    </source>
</evidence>
<dbReference type="AlphaFoldDB" id="A0A6C1C7F3"/>
<reference evidence="12 13" key="1">
    <citation type="submission" date="2018-10" db="EMBL/GenBank/DDBJ databases">
        <title>Isolation of pseudouridimycin from Streptomyces albus DSM 40763.</title>
        <authorList>
            <person name="Rosenqvist P."/>
            <person name="Metsae-Ketelae M."/>
            <person name="Virta P."/>
        </authorList>
    </citation>
    <scope>NUCLEOTIDE SEQUENCE [LARGE SCALE GENOMIC DNA]</scope>
    <source>
        <strain evidence="12 13">DSM 40763</strain>
    </source>
</reference>
<accession>A0A6C1C7F3</accession>
<dbReference type="UniPathway" id="UPA00094"/>
<comment type="catalytic activity">
    <reaction evidence="9">
        <text>malonyl-[ACP] + acetyl-CoA + H(+) = 3-oxobutanoyl-[ACP] + CO2 + CoA</text>
        <dbReference type="Rhea" id="RHEA:12080"/>
        <dbReference type="Rhea" id="RHEA-COMP:9623"/>
        <dbReference type="Rhea" id="RHEA-COMP:9625"/>
        <dbReference type="ChEBI" id="CHEBI:15378"/>
        <dbReference type="ChEBI" id="CHEBI:16526"/>
        <dbReference type="ChEBI" id="CHEBI:57287"/>
        <dbReference type="ChEBI" id="CHEBI:57288"/>
        <dbReference type="ChEBI" id="CHEBI:78449"/>
        <dbReference type="ChEBI" id="CHEBI:78450"/>
        <dbReference type="EC" id="2.3.1.180"/>
    </reaction>
</comment>
<comment type="subunit">
    <text evidence="9">Homodimer.</text>
</comment>
<dbReference type="HAMAP" id="MF_01815">
    <property type="entry name" value="FabH"/>
    <property type="match status" value="1"/>
</dbReference>
<dbReference type="EMBL" id="RCIY01000069">
    <property type="protein sequence ID" value="TGG80573.1"/>
    <property type="molecule type" value="Genomic_DNA"/>
</dbReference>
<feature type="active site" evidence="9">
    <location>
        <position position="242"/>
    </location>
</feature>
<keyword evidence="2 9" id="KW-0963">Cytoplasm</keyword>
<dbReference type="InterPro" id="IPR004655">
    <property type="entry name" value="FabH"/>
</dbReference>
<evidence type="ECO:0000259" key="10">
    <source>
        <dbReference type="Pfam" id="PF08541"/>
    </source>
</evidence>
<dbReference type="InterPro" id="IPR013747">
    <property type="entry name" value="ACP_syn_III_C"/>
</dbReference>
<gene>
    <name evidence="9" type="primary">fabH</name>
    <name evidence="12" type="ORF">D8771_22620</name>
</gene>
<dbReference type="PANTHER" id="PTHR34069:SF2">
    <property type="entry name" value="BETA-KETOACYL-[ACYL-CARRIER-PROTEIN] SYNTHASE III"/>
    <property type="match status" value="1"/>
</dbReference>
<dbReference type="InterPro" id="IPR016039">
    <property type="entry name" value="Thiolase-like"/>
</dbReference>
<comment type="similarity">
    <text evidence="1 9">Belongs to the thiolase-like superfamily. FabH family.</text>
</comment>
<comment type="domain">
    <text evidence="9">The last Arg residue of the ACP-binding site is essential for the weak association between ACP/AcpP and FabH.</text>
</comment>
<keyword evidence="5 9" id="KW-0276">Fatty acid metabolism</keyword>
<name>A0A6C1C7F3_9ACTN</name>
<evidence type="ECO:0000259" key="11">
    <source>
        <dbReference type="Pfam" id="PF08545"/>
    </source>
</evidence>
<feature type="active site" evidence="9">
    <location>
        <position position="113"/>
    </location>
</feature>
<evidence type="ECO:0000256" key="3">
    <source>
        <dbReference type="ARBA" id="ARBA00022516"/>
    </source>
</evidence>
<keyword evidence="4 9" id="KW-0808">Transferase</keyword>
<feature type="region of interest" description="ACP-binding" evidence="9">
    <location>
        <begin position="243"/>
        <end position="247"/>
    </location>
</feature>
<keyword evidence="3 9" id="KW-0444">Lipid biosynthesis</keyword>
<dbReference type="GO" id="GO:0004315">
    <property type="term" value="F:3-oxoacyl-[acyl-carrier-protein] synthase activity"/>
    <property type="evidence" value="ECO:0007669"/>
    <property type="project" value="InterPro"/>
</dbReference>
<dbReference type="CDD" id="cd00830">
    <property type="entry name" value="KAS_III"/>
    <property type="match status" value="1"/>
</dbReference>
<evidence type="ECO:0000256" key="9">
    <source>
        <dbReference type="HAMAP-Rule" id="MF_01815"/>
    </source>
</evidence>
<keyword evidence="7 9" id="KW-0275">Fatty acid biosynthesis</keyword>
<keyword evidence="9" id="KW-0511">Multifunctional enzyme</keyword>
<evidence type="ECO:0000313" key="12">
    <source>
        <dbReference type="EMBL" id="TGG80573.1"/>
    </source>
</evidence>
<dbReference type="PANTHER" id="PTHR34069">
    <property type="entry name" value="3-OXOACYL-[ACYL-CARRIER-PROTEIN] SYNTHASE 3"/>
    <property type="match status" value="1"/>
</dbReference>
<keyword evidence="6 9" id="KW-0443">Lipid metabolism</keyword>
<dbReference type="GeneID" id="75180616"/>
<dbReference type="InterPro" id="IPR013751">
    <property type="entry name" value="ACP_syn_III_N"/>
</dbReference>
<dbReference type="GO" id="GO:0044550">
    <property type="term" value="P:secondary metabolite biosynthetic process"/>
    <property type="evidence" value="ECO:0007669"/>
    <property type="project" value="TreeGrafter"/>
</dbReference>
<dbReference type="Gene3D" id="3.40.47.10">
    <property type="match status" value="1"/>
</dbReference>
<evidence type="ECO:0000256" key="4">
    <source>
        <dbReference type="ARBA" id="ARBA00022679"/>
    </source>
</evidence>
<keyword evidence="8 9" id="KW-0012">Acyltransferase</keyword>
<dbReference type="NCBIfam" id="TIGR00747">
    <property type="entry name" value="fabH"/>
    <property type="match status" value="1"/>
</dbReference>
<comment type="subcellular location">
    <subcellularLocation>
        <location evidence="9">Cytoplasm</location>
    </subcellularLocation>
</comment>
<dbReference type="GO" id="GO:0033818">
    <property type="term" value="F:beta-ketoacyl-acyl-carrier-protein synthase III activity"/>
    <property type="evidence" value="ECO:0007669"/>
    <property type="project" value="UniProtKB-UniRule"/>
</dbReference>
<dbReference type="SUPFAM" id="SSF53901">
    <property type="entry name" value="Thiolase-like"/>
    <property type="match status" value="1"/>
</dbReference>
<dbReference type="EC" id="2.3.1.180" evidence="9"/>
<sequence>MPGTRIAALGHHQPDRVLTNDDLAGMVDTNDAWIRQRTGIATRRIAAEDETVADMATAAAGKALAAAGLDPADIGMVVVATCSARDRCPSTAAQVARRLGIPSPVAYDLNNGCAGFCTALATAGHAVAAGAARHALVIGAEKMSDVTDWTDRSTCILLADGAGAAVVSAQPEGEPDAIGPVEWGSDPARGDMVRLLDAWQPRFAQEGPAVFRWATAELPELARRACRRAGLTTGELAGVVTHQANLRLIEAVLGRLDLAEDVVIGRDVVDSGNTSAASVPLALSKLVERREVAPGAPVLLLSFGGGMSWAGQVVRCP</sequence>
<dbReference type="GO" id="GO:0006633">
    <property type="term" value="P:fatty acid biosynthetic process"/>
    <property type="evidence" value="ECO:0007669"/>
    <property type="project" value="UniProtKB-UniRule"/>
</dbReference>
<protein>
    <recommendedName>
        <fullName evidence="9">Beta-ketoacyl-[acyl-carrier-protein] synthase III</fullName>
        <shortName evidence="9">Beta-ketoacyl-ACP synthase III</shortName>
        <shortName evidence="9">KAS III</shortName>
        <ecNumber evidence="9">2.3.1.180</ecNumber>
    </recommendedName>
    <alternativeName>
        <fullName evidence="9">3-oxoacyl-[acyl-carrier-protein] synthase 3</fullName>
    </alternativeName>
    <alternativeName>
        <fullName evidence="9">3-oxoacyl-[acyl-carrier-protein] synthase III</fullName>
    </alternativeName>
</protein>
<evidence type="ECO:0000256" key="2">
    <source>
        <dbReference type="ARBA" id="ARBA00022490"/>
    </source>
</evidence>
<evidence type="ECO:0000256" key="5">
    <source>
        <dbReference type="ARBA" id="ARBA00022832"/>
    </source>
</evidence>
<evidence type="ECO:0000256" key="7">
    <source>
        <dbReference type="ARBA" id="ARBA00023160"/>
    </source>
</evidence>
<feature type="active site" evidence="9">
    <location>
        <position position="273"/>
    </location>
</feature>
<comment type="pathway">
    <text evidence="9">Lipid metabolism; fatty acid biosynthesis.</text>
</comment>
<evidence type="ECO:0000313" key="13">
    <source>
        <dbReference type="Proteomes" id="UP000298111"/>
    </source>
</evidence>
<dbReference type="Pfam" id="PF08545">
    <property type="entry name" value="ACP_syn_III"/>
    <property type="match status" value="1"/>
</dbReference>
<evidence type="ECO:0000256" key="1">
    <source>
        <dbReference type="ARBA" id="ARBA00008642"/>
    </source>
</evidence>
<organism evidence="12 13">
    <name type="scientific">Streptomyces albus</name>
    <dbReference type="NCBI Taxonomy" id="1888"/>
    <lineage>
        <taxon>Bacteria</taxon>
        <taxon>Bacillati</taxon>
        <taxon>Actinomycetota</taxon>
        <taxon>Actinomycetes</taxon>
        <taxon>Kitasatosporales</taxon>
        <taxon>Streptomycetaceae</taxon>
        <taxon>Streptomyces</taxon>
    </lineage>
</organism>
<feature type="domain" description="Beta-ketoacyl-[acyl-carrier-protein] synthase III C-terminal" evidence="10">
    <location>
        <begin position="226"/>
        <end position="315"/>
    </location>
</feature>
<dbReference type="NCBIfam" id="NF006829">
    <property type="entry name" value="PRK09352.1"/>
    <property type="match status" value="1"/>
</dbReference>
<dbReference type="Pfam" id="PF08541">
    <property type="entry name" value="ACP_syn_III_C"/>
    <property type="match status" value="1"/>
</dbReference>
<comment type="function">
    <text evidence="9">Catalyzes the condensation reaction of fatty acid synthesis by the addition to an acyl acceptor of two carbons from malonyl-ACP. Catalyzes the first condensation reaction which initiates fatty acid synthesis and may therefore play a role in governing the total rate of fatty acid production. Possesses both acetoacetyl-ACP synthase and acetyl transacylase activities. Its substrate specificity determines the biosynthesis of branched-chain and/or straight-chain of fatty acids.</text>
</comment>
<feature type="domain" description="Beta-ketoacyl-[acyl-carrier-protein] synthase III N-terminal" evidence="11">
    <location>
        <begin position="107"/>
        <end position="187"/>
    </location>
</feature>
<dbReference type="RefSeq" id="WP_030405802.1">
    <property type="nucleotide sequence ID" value="NZ_BBQG01000008.1"/>
</dbReference>
<proteinExistence type="inferred from homology"/>